<dbReference type="STRING" id="1423801.FD50_GL001120"/>
<keyword evidence="4 7" id="KW-0540">Nuclease</keyword>
<dbReference type="EMBL" id="AZFQ01000047">
    <property type="protein sequence ID" value="KRL97911.1"/>
    <property type="molecule type" value="Genomic_DNA"/>
</dbReference>
<evidence type="ECO:0000256" key="3">
    <source>
        <dbReference type="ARBA" id="ARBA00013365"/>
    </source>
</evidence>
<dbReference type="NCBIfam" id="TIGR00619">
    <property type="entry name" value="sbcd"/>
    <property type="match status" value="1"/>
</dbReference>
<dbReference type="InterPro" id="IPR026843">
    <property type="entry name" value="SbcD_C"/>
</dbReference>
<dbReference type="PANTHER" id="PTHR30337:SF0">
    <property type="entry name" value="NUCLEASE SBCCD SUBUNIT D"/>
    <property type="match status" value="1"/>
</dbReference>
<dbReference type="InterPro" id="IPR004843">
    <property type="entry name" value="Calcineurin-like_PHP"/>
</dbReference>
<dbReference type="RefSeq" id="WP_056961037.1">
    <property type="nucleotide sequence ID" value="NZ_AZFQ01000047.1"/>
</dbReference>
<protein>
    <recommendedName>
        <fullName evidence="3 7">Nuclease SbcCD subunit D</fullName>
    </recommendedName>
</protein>
<keyword evidence="11" id="KW-1185">Reference proteome</keyword>
<evidence type="ECO:0000313" key="10">
    <source>
        <dbReference type="EMBL" id="KRL97911.1"/>
    </source>
</evidence>
<evidence type="ECO:0000256" key="7">
    <source>
        <dbReference type="RuleBase" id="RU363069"/>
    </source>
</evidence>
<evidence type="ECO:0000256" key="2">
    <source>
        <dbReference type="ARBA" id="ARBA00011322"/>
    </source>
</evidence>
<evidence type="ECO:0000259" key="9">
    <source>
        <dbReference type="Pfam" id="PF12320"/>
    </source>
</evidence>
<dbReference type="GO" id="GO:0006260">
    <property type="term" value="P:DNA replication"/>
    <property type="evidence" value="ECO:0007669"/>
    <property type="project" value="UniProtKB-KW"/>
</dbReference>
<dbReference type="CDD" id="cd00840">
    <property type="entry name" value="MPP_Mre11_N"/>
    <property type="match status" value="1"/>
</dbReference>
<dbReference type="Proteomes" id="UP000051166">
    <property type="component" value="Unassembled WGS sequence"/>
</dbReference>
<dbReference type="Pfam" id="PF12320">
    <property type="entry name" value="SbcD_C"/>
    <property type="match status" value="1"/>
</dbReference>
<evidence type="ECO:0000259" key="8">
    <source>
        <dbReference type="Pfam" id="PF00149"/>
    </source>
</evidence>
<dbReference type="OrthoDB" id="9773856at2"/>
<dbReference type="InterPro" id="IPR041796">
    <property type="entry name" value="Mre11_N"/>
</dbReference>
<accession>A0A0R1UXI1</accession>
<keyword evidence="5 7" id="KW-0378">Hydrolase</keyword>
<gene>
    <name evidence="7" type="primary">sbcD</name>
    <name evidence="10" type="ORF">FD50_GL001120</name>
</gene>
<evidence type="ECO:0000256" key="5">
    <source>
        <dbReference type="ARBA" id="ARBA00022801"/>
    </source>
</evidence>
<dbReference type="PANTHER" id="PTHR30337">
    <property type="entry name" value="COMPONENT OF ATP-DEPENDENT DSDNA EXONUCLEASE"/>
    <property type="match status" value="1"/>
</dbReference>
<evidence type="ECO:0000256" key="1">
    <source>
        <dbReference type="ARBA" id="ARBA00010555"/>
    </source>
</evidence>
<evidence type="ECO:0000256" key="6">
    <source>
        <dbReference type="ARBA" id="ARBA00022839"/>
    </source>
</evidence>
<dbReference type="GO" id="GO:0008408">
    <property type="term" value="F:3'-5' exonuclease activity"/>
    <property type="evidence" value="ECO:0007669"/>
    <property type="project" value="InterPro"/>
</dbReference>
<feature type="domain" description="Nuclease SbcCD subunit D C-terminal" evidence="9">
    <location>
        <begin position="260"/>
        <end position="348"/>
    </location>
</feature>
<keyword evidence="7" id="KW-0235">DNA replication</keyword>
<evidence type="ECO:0000313" key="11">
    <source>
        <dbReference type="Proteomes" id="UP000051166"/>
    </source>
</evidence>
<feature type="domain" description="Calcineurin-like phosphoesterase" evidence="8">
    <location>
        <begin position="1"/>
        <end position="213"/>
    </location>
</feature>
<keyword evidence="6 7" id="KW-0269">Exonuclease</keyword>
<comment type="function">
    <text evidence="7">SbcCD cleaves DNA hairpin structures. These structures can inhibit DNA replication and are intermediates in certain DNA recombination reactions. The complex acts as a 3'-&gt;5' double strand exonuclease that can open hairpins. It also has a 5' single-strand endonuclease activity.</text>
</comment>
<reference evidence="10 11" key="1">
    <citation type="journal article" date="2015" name="Genome Announc.">
        <title>Expanding the biotechnology potential of lactobacilli through comparative genomics of 213 strains and associated genera.</title>
        <authorList>
            <person name="Sun Z."/>
            <person name="Harris H.M."/>
            <person name="McCann A."/>
            <person name="Guo C."/>
            <person name="Argimon S."/>
            <person name="Zhang W."/>
            <person name="Yang X."/>
            <person name="Jeffery I.B."/>
            <person name="Cooney J.C."/>
            <person name="Kagawa T.F."/>
            <person name="Liu W."/>
            <person name="Song Y."/>
            <person name="Salvetti E."/>
            <person name="Wrobel A."/>
            <person name="Rasinkangas P."/>
            <person name="Parkhill J."/>
            <person name="Rea M.C."/>
            <person name="O'Sullivan O."/>
            <person name="Ritari J."/>
            <person name="Douillard F.P."/>
            <person name="Paul Ross R."/>
            <person name="Yang R."/>
            <person name="Briner A.E."/>
            <person name="Felis G.E."/>
            <person name="de Vos W.M."/>
            <person name="Barrangou R."/>
            <person name="Klaenhammer T.R."/>
            <person name="Caufield P.W."/>
            <person name="Cui Y."/>
            <person name="Zhang H."/>
            <person name="O'Toole P.W."/>
        </authorList>
    </citation>
    <scope>NUCLEOTIDE SEQUENCE [LARGE SCALE GENOMIC DNA]</scope>
    <source>
        <strain evidence="10 11">DSM 16230</strain>
    </source>
</reference>
<dbReference type="GO" id="GO:0004519">
    <property type="term" value="F:endonuclease activity"/>
    <property type="evidence" value="ECO:0007669"/>
    <property type="project" value="UniProtKB-KW"/>
</dbReference>
<dbReference type="PATRIC" id="fig|1423801.4.peg.1141"/>
<dbReference type="GO" id="GO:0006310">
    <property type="term" value="P:DNA recombination"/>
    <property type="evidence" value="ECO:0007669"/>
    <property type="project" value="UniProtKB-KW"/>
</dbReference>
<sequence length="374" mass="42431">MRFLHTADWHIGKKLYGYDLEQEQEDAFKQIARLAVTQKVDAVVIAGDLFDRATPSEDAVARLDRMIIQLNLKLKKPVLAISGNHDSAVRLNTGREWYKATSFFLTTALKDALVPVEFADTQFFLLPYFRAYQVRNLFDDPEITDTTKALQKLICEMKKNFDPAKKHVLVAHFFVIGSSQLDPEMQPQVGGLNAFSTDLLTDFDYVALGHLHDKNALKNEKVRYSGAPLKFSLAEAKTKKGVWIVDTAPFTCDFHEIKPLHDVVLLQGSYQELTTPEYYKQVAATDYVGLQLTDKAVIPNVINNLRGFYPRIINLERTAKAAAPQAKDQEKLDLSPIQLLQRFFTEMTDSQISSSQLKWARESLERIKTEGEGK</sequence>
<name>A0A0R1UXI1_9LACO</name>
<keyword evidence="7" id="KW-0255">Endonuclease</keyword>
<dbReference type="InterPro" id="IPR050535">
    <property type="entry name" value="DNA_Repair-Maintenance_Comp"/>
</dbReference>
<dbReference type="Pfam" id="PF00149">
    <property type="entry name" value="Metallophos"/>
    <property type="match status" value="1"/>
</dbReference>
<dbReference type="AlphaFoldDB" id="A0A0R1UXI1"/>
<comment type="caution">
    <text evidence="10">The sequence shown here is derived from an EMBL/GenBank/DDBJ whole genome shotgun (WGS) entry which is preliminary data.</text>
</comment>
<dbReference type="InterPro" id="IPR029052">
    <property type="entry name" value="Metallo-depent_PP-like"/>
</dbReference>
<proteinExistence type="inferred from homology"/>
<comment type="subunit">
    <text evidence="2 7">Heterodimer of SbcC and SbcD.</text>
</comment>
<organism evidence="10 11">
    <name type="scientific">Liquorilactobacillus satsumensis DSM 16230 = JCM 12392</name>
    <dbReference type="NCBI Taxonomy" id="1423801"/>
    <lineage>
        <taxon>Bacteria</taxon>
        <taxon>Bacillati</taxon>
        <taxon>Bacillota</taxon>
        <taxon>Bacilli</taxon>
        <taxon>Lactobacillales</taxon>
        <taxon>Lactobacillaceae</taxon>
        <taxon>Liquorilactobacillus</taxon>
    </lineage>
</organism>
<comment type="similarity">
    <text evidence="1 7">Belongs to the SbcD family.</text>
</comment>
<keyword evidence="7" id="KW-0233">DNA recombination</keyword>
<dbReference type="Gene3D" id="3.60.21.10">
    <property type="match status" value="1"/>
</dbReference>
<dbReference type="GeneID" id="98308477"/>
<dbReference type="InterPro" id="IPR004593">
    <property type="entry name" value="SbcD"/>
</dbReference>
<dbReference type="SUPFAM" id="SSF56300">
    <property type="entry name" value="Metallo-dependent phosphatases"/>
    <property type="match status" value="1"/>
</dbReference>
<evidence type="ECO:0000256" key="4">
    <source>
        <dbReference type="ARBA" id="ARBA00022722"/>
    </source>
</evidence>